<accession>A0A369XPK9</accession>
<feature type="domain" description="Pvc16 N-terminal" evidence="1">
    <location>
        <begin position="25"/>
        <end position="194"/>
    </location>
</feature>
<protein>
    <submittedName>
        <fullName evidence="2">DUF4255 domain-containing protein</fullName>
    </submittedName>
</protein>
<dbReference type="Proteomes" id="UP000253831">
    <property type="component" value="Unassembled WGS sequence"/>
</dbReference>
<evidence type="ECO:0000313" key="3">
    <source>
        <dbReference type="Proteomes" id="UP000253831"/>
    </source>
</evidence>
<dbReference type="AlphaFoldDB" id="A0A369XPK9"/>
<gene>
    <name evidence="2" type="ORF">DVS81_02285</name>
</gene>
<dbReference type="Pfam" id="PF14065">
    <property type="entry name" value="Pvc16_N"/>
    <property type="match status" value="1"/>
</dbReference>
<name>A0A369XPK9_9PROT</name>
<proteinExistence type="predicted"/>
<evidence type="ECO:0000313" key="2">
    <source>
        <dbReference type="EMBL" id="RDE52081.1"/>
    </source>
</evidence>
<dbReference type="InterPro" id="IPR025351">
    <property type="entry name" value="Pvc16_N"/>
</dbReference>
<organism evidence="2 3">
    <name type="scientific">Candidatus Accumulibacter meliphilus</name>
    <dbReference type="NCBI Taxonomy" id="2211374"/>
    <lineage>
        <taxon>Bacteria</taxon>
        <taxon>Pseudomonadati</taxon>
        <taxon>Pseudomonadota</taxon>
        <taxon>Betaproteobacteria</taxon>
        <taxon>Candidatus Accumulibacter</taxon>
    </lineage>
</organism>
<reference evidence="2 3" key="1">
    <citation type="submission" date="2018-05" db="EMBL/GenBank/DDBJ databases">
        <title>Integrated omic analyses show evidence that a Ca. Accumulibacter phosphatis strain performs denitrification under micro-aerobic conditions.</title>
        <authorList>
            <person name="Camejo P.Y."/>
            <person name="Katherine M.D."/>
            <person name="Daniel N.R."/>
        </authorList>
    </citation>
    <scope>NUCLEOTIDE SEQUENCE [LARGE SCALE GENOMIC DNA]</scope>
    <source>
        <strain evidence="2">UW-LDO-IC</strain>
    </source>
</reference>
<comment type="caution">
    <text evidence="2">The sequence shown here is derived from an EMBL/GenBank/DDBJ whole genome shotgun (WGS) entry which is preliminary data.</text>
</comment>
<evidence type="ECO:0000259" key="1">
    <source>
        <dbReference type="Pfam" id="PF14065"/>
    </source>
</evidence>
<sequence length="213" mass="23840">MAPKRAITEGLLISLLAIMIAEAIKFLRGRLNATLPRESSGVPVEDLFVYAGTGNDERVVFKADAVSLALVRIGEETALRQPDHYATVSADGVRQRVEPEIRLNLFVLFVARFPDDYSLSLHHLSRVIRYFQNHRVFNHQNSPDLHPDIPQLVLELVAPSFSEQNEIWGALRTAYQPSALYKLRLVVFRDQDAQPLATIEEVLPTTVGTVSSP</sequence>
<dbReference type="EMBL" id="QPGA01000002">
    <property type="protein sequence ID" value="RDE52081.1"/>
    <property type="molecule type" value="Genomic_DNA"/>
</dbReference>